<evidence type="ECO:0000313" key="4">
    <source>
        <dbReference type="Proteomes" id="UP001057991"/>
    </source>
</evidence>
<reference evidence="3" key="1">
    <citation type="submission" date="2021-08" db="EMBL/GenBank/DDBJ databases">
        <authorList>
            <person name="Nwanade C."/>
            <person name="Wang M."/>
            <person name="Masoudi A."/>
            <person name="Yu Z."/>
            <person name="Liu J."/>
        </authorList>
    </citation>
    <scope>NUCLEOTIDE SEQUENCE</scope>
    <source>
        <strain evidence="3">S056</strain>
    </source>
</reference>
<dbReference type="RefSeq" id="WP_259805402.1">
    <property type="nucleotide sequence ID" value="NZ_CP080776.1"/>
</dbReference>
<evidence type="ECO:0000313" key="3">
    <source>
        <dbReference type="EMBL" id="UWP94154.1"/>
    </source>
</evidence>
<feature type="transmembrane region" description="Helical" evidence="2">
    <location>
        <begin position="77"/>
        <end position="99"/>
    </location>
</feature>
<sequence>MGTSDNHIPHAPLTGSEDGGKDDGATVDIVPKIERGQGLPDNTAPISGRHGPVVDGPDGPMCPIAARKARRRRRLKWHLSIWTVLLAVGAVLFAIMLSMSLTGRVVTLPDWLTRQVETVINQQTDKADLSLHRLEFGFSPKGIPRLRMVDVGIKDQTGLEVARLNAVEGGMHFRDVVRGEIKPAWLRLHGAQVTLRRRANGEFDLSFGAGGGATGDLATILDVIDSEFSSGKLSGLEDITTEALTITLEDARSGRLWQVTDGRLKVTHNEEAVDISVAFDVFNQTEELAETILGFRAFKGRTGATMTATFKNALAQDIAAQSPVMAFLSVVDAPISGALHTVINDAGGIEDLAGTLEFGEGAITPGEGVAPIRFDGGKVYMDYDPERERIDFAEISVLSDWGEAKIDGHAYLRGWDRGWPAELIGQLALSSARISPPDLFEGPVDLAGGQADFRLRLDPFELDLGALSLSYDDGVSPVTATGRGRAAVRNQSWDLALDLTAKKVTPEQVVTFWPIREKSLKSRTWTKKNVHSGYLEDVSASVRVKPGQKPVVAVSSDFKDLKATVVRDMVPVEEASGRLYIENNQLIVAADKGVVRPEGHEAIDIAGTRFVVLDMKTKPAPARVDLNLRGAVPAALDVLSKPPFRIFKHSKTLGPDVVSGGRFALTGPIHLVLKRKLRPQEAEYDLNATLRDVVSDSLIPEEVLRLKSGELSARNDAIILTGQGRLGKAPLSTKWVMPLDPETGRGQASRVTGDLPLDQRLLDELQIELPKGTLSGRGTLSYEITLAPDTPPRLTARSDLRGVGLAISALGWSKPSASKGDLRLEAVLSKPAAIPSFEIKAPGFSAVGQMRFNAQKELEAAEFSEVSLGGWLKAPVTLVGRGKGVPPAISVRGGTLDMRKATLGGGKGGGSVQGAVPIDLQLDRLIVSNGIVLTGFAGDFTQHNGTTGTFKARVANGPAISGVVAPQAKGTAIRITSANAGGVMKAAGVFKSAVGGKMNLVLAPGGAKGTYDGEVKISDISVREAPAMAELLSAISVVGLLQQLGGQGIQFNEVEGRFRLDPEKVSVYRSSAVGPSMGISMDGYYHLGSSRMEMQGVVSPFYFVNSVGRVMARKGEGLVGFNYSLEGTPDQPNVNVNLLSLFTPGIFRDIFRRKPPPKPSQPN</sequence>
<dbReference type="EMBL" id="CP080776">
    <property type="protein sequence ID" value="UWP94154.1"/>
    <property type="molecule type" value="Genomic_DNA"/>
</dbReference>
<feature type="region of interest" description="Disordered" evidence="1">
    <location>
        <begin position="1"/>
        <end position="26"/>
    </location>
</feature>
<protein>
    <submittedName>
        <fullName evidence="3">DUF3971 domain-containing protein</fullName>
    </submittedName>
</protein>
<dbReference type="Proteomes" id="UP001057991">
    <property type="component" value="Chromosome"/>
</dbReference>
<accession>A0A9Q9H9I2</accession>
<dbReference type="AlphaFoldDB" id="A0A9Q9H9I2"/>
<keyword evidence="2" id="KW-0472">Membrane</keyword>
<evidence type="ECO:0000256" key="2">
    <source>
        <dbReference type="SAM" id="Phobius"/>
    </source>
</evidence>
<keyword evidence="2" id="KW-1133">Transmembrane helix</keyword>
<keyword evidence="2" id="KW-0812">Transmembrane</keyword>
<gene>
    <name evidence="3" type="ORF">K3X48_07725</name>
</gene>
<evidence type="ECO:0000256" key="1">
    <source>
        <dbReference type="SAM" id="MobiDB-lite"/>
    </source>
</evidence>
<name>A0A9Q9H9I2_9RHOB</name>
<organism evidence="3 4">
    <name type="scientific">Aliiroseovarius crassostreae</name>
    <dbReference type="NCBI Taxonomy" id="154981"/>
    <lineage>
        <taxon>Bacteria</taxon>
        <taxon>Pseudomonadati</taxon>
        <taxon>Pseudomonadota</taxon>
        <taxon>Alphaproteobacteria</taxon>
        <taxon>Rhodobacterales</taxon>
        <taxon>Paracoccaceae</taxon>
        <taxon>Aliiroseovarius</taxon>
    </lineage>
</organism>
<proteinExistence type="predicted"/>